<dbReference type="AlphaFoldDB" id="A0A8T9SUT0"/>
<gene>
    <name evidence="1" type="ORF">MUN82_16240</name>
</gene>
<evidence type="ECO:0000313" key="2">
    <source>
        <dbReference type="Proteomes" id="UP000829925"/>
    </source>
</evidence>
<dbReference type="KEGG" id="haei:MUN82_16240"/>
<dbReference type="EMBL" id="CP095053">
    <property type="protein sequence ID" value="UOR04483.1"/>
    <property type="molecule type" value="Genomic_DNA"/>
</dbReference>
<protein>
    <submittedName>
        <fullName evidence="1">Acyltransferase</fullName>
    </submittedName>
</protein>
<dbReference type="Proteomes" id="UP000829925">
    <property type="component" value="Chromosome"/>
</dbReference>
<accession>A0A8T9SUT0</accession>
<dbReference type="SUPFAM" id="SSF51161">
    <property type="entry name" value="Trimeric LpxA-like enzymes"/>
    <property type="match status" value="1"/>
</dbReference>
<keyword evidence="1" id="KW-0012">Acyltransferase</keyword>
<keyword evidence="2" id="KW-1185">Reference proteome</keyword>
<proteinExistence type="predicted"/>
<sequence>MLLKILSFLLPWSLRRRALIRWFGYDIHPTARLGYAWVFPTKLIMAEKSRIDHFTVAIHLDLVQLDAEATIGRSNWITGFPSDSDSPHFRHQASTRRAELRLGKASAVTKNHHLDCTNSLTIGAFATVAGYNSQFLTHSINVLDNRQDSAPIHIGAYTFVGTNVVVLGGAVLPDYCVLGAKSLLNKAHTAEWTLYGGVPARAVSELPRTAAYFNRSEGFVY</sequence>
<organism evidence="1 2">
    <name type="scientific">Hymenobacter aerilatus</name>
    <dbReference type="NCBI Taxonomy" id="2932251"/>
    <lineage>
        <taxon>Bacteria</taxon>
        <taxon>Pseudomonadati</taxon>
        <taxon>Bacteroidota</taxon>
        <taxon>Cytophagia</taxon>
        <taxon>Cytophagales</taxon>
        <taxon>Hymenobacteraceae</taxon>
        <taxon>Hymenobacter</taxon>
    </lineage>
</organism>
<dbReference type="InterPro" id="IPR011004">
    <property type="entry name" value="Trimer_LpxA-like_sf"/>
</dbReference>
<reference evidence="1 2" key="1">
    <citation type="submission" date="2022-04" db="EMBL/GenBank/DDBJ databases">
        <title>Hymenobacter sp. isolated from the air.</title>
        <authorList>
            <person name="Won M."/>
            <person name="Lee C.-M."/>
            <person name="Woen H.-Y."/>
            <person name="Kwon S.-W."/>
        </authorList>
    </citation>
    <scope>NUCLEOTIDE SEQUENCE [LARGE SCALE GENOMIC DNA]</scope>
    <source>
        <strain evidence="2">5413 J-13</strain>
    </source>
</reference>
<name>A0A8T9SUT0_9BACT</name>
<evidence type="ECO:0000313" key="1">
    <source>
        <dbReference type="EMBL" id="UOR04483.1"/>
    </source>
</evidence>
<dbReference type="GO" id="GO:0016746">
    <property type="term" value="F:acyltransferase activity"/>
    <property type="evidence" value="ECO:0007669"/>
    <property type="project" value="UniProtKB-KW"/>
</dbReference>
<keyword evidence="1" id="KW-0808">Transferase</keyword>
<dbReference type="RefSeq" id="WP_245092131.1">
    <property type="nucleotide sequence ID" value="NZ_CP095053.1"/>
</dbReference>
<dbReference type="Gene3D" id="2.160.10.10">
    <property type="entry name" value="Hexapeptide repeat proteins"/>
    <property type="match status" value="1"/>
</dbReference>